<comment type="caution">
    <text evidence="3">The sequence shown here is derived from an EMBL/GenBank/DDBJ whole genome shotgun (WGS) entry which is preliminary data.</text>
</comment>
<dbReference type="EMBL" id="JAQMWT010000578">
    <property type="protein sequence ID" value="KAJ8599225.1"/>
    <property type="molecule type" value="Genomic_DNA"/>
</dbReference>
<keyword evidence="4" id="KW-1185">Reference proteome</keyword>
<protein>
    <recommendedName>
        <fullName evidence="2">Tyrosinase copper-binding domain-containing protein</fullName>
    </recommendedName>
</protein>
<keyword evidence="1" id="KW-0812">Transmembrane</keyword>
<dbReference type="InterPro" id="IPR002227">
    <property type="entry name" value="Tyrosinase_Cu-bd"/>
</dbReference>
<organism evidence="3 4">
    <name type="scientific">Chrysophaeum taylorii</name>
    <dbReference type="NCBI Taxonomy" id="2483200"/>
    <lineage>
        <taxon>Eukaryota</taxon>
        <taxon>Sar</taxon>
        <taxon>Stramenopiles</taxon>
        <taxon>Ochrophyta</taxon>
        <taxon>Pelagophyceae</taxon>
        <taxon>Pelagomonadales</taxon>
        <taxon>Pelagomonadaceae</taxon>
        <taxon>Chrysophaeum</taxon>
    </lineage>
</organism>
<dbReference type="Pfam" id="PF00264">
    <property type="entry name" value="Tyrosinase"/>
    <property type="match status" value="1"/>
</dbReference>
<reference evidence="3" key="1">
    <citation type="submission" date="2023-01" db="EMBL/GenBank/DDBJ databases">
        <title>Metagenome sequencing of chrysophaentin producing Chrysophaeum taylorii.</title>
        <authorList>
            <person name="Davison J."/>
            <person name="Bewley C."/>
        </authorList>
    </citation>
    <scope>NUCLEOTIDE SEQUENCE</scope>
    <source>
        <strain evidence="3">NIES-1699</strain>
    </source>
</reference>
<dbReference type="SUPFAM" id="SSF48056">
    <property type="entry name" value="Di-copper centre-containing domain"/>
    <property type="match status" value="1"/>
</dbReference>
<gene>
    <name evidence="3" type="ORF">CTAYLR_006380</name>
</gene>
<accession>A0AAD7U6L3</accession>
<dbReference type="AlphaFoldDB" id="A0AAD7U6L3"/>
<dbReference type="Gene3D" id="1.10.1280.10">
    <property type="entry name" value="Di-copper center containing domain from catechol oxidase"/>
    <property type="match status" value="1"/>
</dbReference>
<feature type="domain" description="Tyrosinase copper-binding" evidence="2">
    <location>
        <begin position="199"/>
        <end position="378"/>
    </location>
</feature>
<evidence type="ECO:0000259" key="2">
    <source>
        <dbReference type="Pfam" id="PF00264"/>
    </source>
</evidence>
<dbReference type="Proteomes" id="UP001230188">
    <property type="component" value="Unassembled WGS sequence"/>
</dbReference>
<proteinExistence type="predicted"/>
<evidence type="ECO:0000313" key="4">
    <source>
        <dbReference type="Proteomes" id="UP001230188"/>
    </source>
</evidence>
<dbReference type="GO" id="GO:0016491">
    <property type="term" value="F:oxidoreductase activity"/>
    <property type="evidence" value="ECO:0007669"/>
    <property type="project" value="InterPro"/>
</dbReference>
<sequence>MAAIARITPSYGTMPSFQKRKRRAHWWIVGSIFGAVGLMIRSRGDLLLGSKTSIVALSSSTSEQHHCDLVCVSASNAYERRLKRPILDGVFPGIVLELFQETEVSASARSCRIEPQKGLAVLNEDACAFVLVASLVGVYRVETDAGPFFLTGKYVRREIRDLCEEDRVRYFGGIHTIYDTSQQEGFAKFGPLFKNIEWFVRIHIHFSSAIECDSFHGGAGFLNAHAAIIMMFEQSLQAVDSRIAGHYWDYTIDYARGSLLWDASVIFSDDWFGYVHTNNSLHVLDRGAFAYTPIIKSLPTLRNKNAYGLMRCPWNVNKTPFLTRWDRAYGFLQDTAALVDCAALAQNLAASNYTFSSLMQRLGGTLHGTLHVNIGGTWNIRQELIDFQDTLMELINYTYISNDGPAHKRLWRWGYNRCPMYCADDVPNTECRCRLNPAINKTSFEILNDTGTIRGSYPSLAGANLSTKTWDLILEQICDQGTEGDSLSDQSTWDPLFWSFHQPQERVMQLVRYYDAIGVINFDSTWGYDKESYGSRAGVSDWSNVKWGSLDMPKVDLDGTCFGHNADDVMVFANILINTNLSTYTNLEFFEMTYPFSDHLKYVYDRITNWTECGDLLAAADSYATDDTVSPSPFDAIF</sequence>
<feature type="transmembrane region" description="Helical" evidence="1">
    <location>
        <begin position="24"/>
        <end position="40"/>
    </location>
</feature>
<keyword evidence="1" id="KW-0472">Membrane</keyword>
<dbReference type="InterPro" id="IPR008922">
    <property type="entry name" value="Di-copper_centre_dom_sf"/>
</dbReference>
<evidence type="ECO:0000256" key="1">
    <source>
        <dbReference type="SAM" id="Phobius"/>
    </source>
</evidence>
<keyword evidence="1" id="KW-1133">Transmembrane helix</keyword>
<evidence type="ECO:0000313" key="3">
    <source>
        <dbReference type="EMBL" id="KAJ8599225.1"/>
    </source>
</evidence>
<name>A0AAD7U6L3_9STRA</name>